<dbReference type="AlphaFoldDB" id="A0A7X1KQX6"/>
<feature type="domain" description="PilZ" evidence="1">
    <location>
        <begin position="16"/>
        <end position="90"/>
    </location>
</feature>
<reference evidence="2 3" key="1">
    <citation type="submission" date="2020-08" db="EMBL/GenBank/DDBJ databases">
        <title>The genome sequence of type strain Novosphingobium piscinae KCTC 42194.</title>
        <authorList>
            <person name="Liu Y."/>
        </authorList>
    </citation>
    <scope>NUCLEOTIDE SEQUENCE [LARGE SCALE GENOMIC DNA]</scope>
    <source>
        <strain evidence="2 3">KCTC 42194</strain>
    </source>
</reference>
<evidence type="ECO:0000313" key="2">
    <source>
        <dbReference type="EMBL" id="MBC2670033.1"/>
    </source>
</evidence>
<dbReference type="SUPFAM" id="SSF141371">
    <property type="entry name" value="PilZ domain-like"/>
    <property type="match status" value="1"/>
</dbReference>
<dbReference type="InterPro" id="IPR009875">
    <property type="entry name" value="PilZ_domain"/>
</dbReference>
<dbReference type="Proteomes" id="UP000551327">
    <property type="component" value="Unassembled WGS sequence"/>
</dbReference>
<evidence type="ECO:0000259" key="1">
    <source>
        <dbReference type="Pfam" id="PF07238"/>
    </source>
</evidence>
<dbReference type="Pfam" id="PF07238">
    <property type="entry name" value="PilZ"/>
    <property type="match status" value="1"/>
</dbReference>
<organism evidence="2 3">
    <name type="scientific">Novosphingobium piscinae</name>
    <dbReference type="NCBI Taxonomy" id="1507448"/>
    <lineage>
        <taxon>Bacteria</taxon>
        <taxon>Pseudomonadati</taxon>
        <taxon>Pseudomonadota</taxon>
        <taxon>Alphaproteobacteria</taxon>
        <taxon>Sphingomonadales</taxon>
        <taxon>Sphingomonadaceae</taxon>
        <taxon>Novosphingobium</taxon>
    </lineage>
</organism>
<comment type="caution">
    <text evidence="2">The sequence shown here is derived from an EMBL/GenBank/DDBJ whole genome shotgun (WGS) entry which is preliminary data.</text>
</comment>
<gene>
    <name evidence="2" type="ORF">H7F53_12840</name>
</gene>
<proteinExistence type="predicted"/>
<dbReference type="EMBL" id="JACLAX010000013">
    <property type="protein sequence ID" value="MBC2670033.1"/>
    <property type="molecule type" value="Genomic_DNA"/>
</dbReference>
<name>A0A7X1KQX6_9SPHN</name>
<sequence length="124" mass="13671">MGDGDNRHISRDSLFILAELRLGDHGSEYRVKVRNLSSGGMMAEGDVPVTRSDAISVNLRKVGWIDGSVAWVEGNRFGVAFAREIDVAQARMPMQVQPDPQEPFRRRLMAATPTVPAGPLRKVI</sequence>
<protein>
    <submittedName>
        <fullName evidence="2">PilZ domain-containing protein</fullName>
    </submittedName>
</protein>
<evidence type="ECO:0000313" key="3">
    <source>
        <dbReference type="Proteomes" id="UP000551327"/>
    </source>
</evidence>
<accession>A0A7X1KQX6</accession>
<keyword evidence="3" id="KW-1185">Reference proteome</keyword>
<dbReference type="GO" id="GO:0035438">
    <property type="term" value="F:cyclic-di-GMP binding"/>
    <property type="evidence" value="ECO:0007669"/>
    <property type="project" value="InterPro"/>
</dbReference>